<name>A0AAU9N6Y9_9ASTR</name>
<organism evidence="2 3">
    <name type="scientific">Lactuca virosa</name>
    <dbReference type="NCBI Taxonomy" id="75947"/>
    <lineage>
        <taxon>Eukaryota</taxon>
        <taxon>Viridiplantae</taxon>
        <taxon>Streptophyta</taxon>
        <taxon>Embryophyta</taxon>
        <taxon>Tracheophyta</taxon>
        <taxon>Spermatophyta</taxon>
        <taxon>Magnoliopsida</taxon>
        <taxon>eudicotyledons</taxon>
        <taxon>Gunneridae</taxon>
        <taxon>Pentapetalae</taxon>
        <taxon>asterids</taxon>
        <taxon>campanulids</taxon>
        <taxon>Asterales</taxon>
        <taxon>Asteraceae</taxon>
        <taxon>Cichorioideae</taxon>
        <taxon>Cichorieae</taxon>
        <taxon>Lactucinae</taxon>
        <taxon>Lactuca</taxon>
    </lineage>
</organism>
<accession>A0AAU9N6Y9</accession>
<protein>
    <submittedName>
        <fullName evidence="2">Uncharacterized protein</fullName>
    </submittedName>
</protein>
<dbReference type="AlphaFoldDB" id="A0AAU9N6Y9"/>
<feature type="region of interest" description="Disordered" evidence="1">
    <location>
        <begin position="241"/>
        <end position="276"/>
    </location>
</feature>
<evidence type="ECO:0000256" key="1">
    <source>
        <dbReference type="SAM" id="MobiDB-lite"/>
    </source>
</evidence>
<reference evidence="2 3" key="1">
    <citation type="submission" date="2022-01" db="EMBL/GenBank/DDBJ databases">
        <authorList>
            <person name="Xiong W."/>
            <person name="Schranz E."/>
        </authorList>
    </citation>
    <scope>NUCLEOTIDE SEQUENCE [LARGE SCALE GENOMIC DNA]</scope>
</reference>
<feature type="compositionally biased region" description="Basic and acidic residues" evidence="1">
    <location>
        <begin position="50"/>
        <end position="62"/>
    </location>
</feature>
<keyword evidence="3" id="KW-1185">Reference proteome</keyword>
<evidence type="ECO:0000313" key="3">
    <source>
        <dbReference type="Proteomes" id="UP001157418"/>
    </source>
</evidence>
<gene>
    <name evidence="2" type="ORF">LVIROSA_LOCUS22105</name>
</gene>
<feature type="compositionally biased region" description="Polar residues" evidence="1">
    <location>
        <begin position="264"/>
        <end position="276"/>
    </location>
</feature>
<dbReference type="Proteomes" id="UP001157418">
    <property type="component" value="Unassembled WGS sequence"/>
</dbReference>
<evidence type="ECO:0000313" key="2">
    <source>
        <dbReference type="EMBL" id="CAH1435684.1"/>
    </source>
</evidence>
<dbReference type="EMBL" id="CAKMRJ010004445">
    <property type="protein sequence ID" value="CAH1435684.1"/>
    <property type="molecule type" value="Genomic_DNA"/>
</dbReference>
<comment type="caution">
    <text evidence="2">The sequence shown here is derived from an EMBL/GenBank/DDBJ whole genome shotgun (WGS) entry which is preliminary data.</text>
</comment>
<feature type="region of interest" description="Disordered" evidence="1">
    <location>
        <begin position="33"/>
        <end position="76"/>
    </location>
</feature>
<sequence length="276" mass="30432">MLKKVNPTNKILVKYLQTVNPDVETGVLLEIEAGSSKPSKKTKSNKSSPKKVEGDEKKKVEENEAQPSKEVVPSKSGILKRIRMKSSKRTSSDDSLMVCKTQVSSKGVVFCEIPAPVSPLSKKRRAHDVAKHITQKRYKRKLVIRDDSSDNEVVPDTPIASTSMVTSTPIISSISNVSIISPTPTIPLEKLVTKVNFVISHHHFHYHSHLQLQNQPPKPPLRHKLRPQLCSPHPCDHNPTNLAVSSSAGEPCCKKTDPHRKTAVTASTSPPFSKSL</sequence>
<proteinExistence type="predicted"/>